<dbReference type="InterPro" id="IPR009057">
    <property type="entry name" value="Homeodomain-like_sf"/>
</dbReference>
<feature type="domain" description="HTH tetR-type" evidence="5">
    <location>
        <begin position="12"/>
        <end position="72"/>
    </location>
</feature>
<evidence type="ECO:0000313" key="6">
    <source>
        <dbReference type="EMBL" id="QBR91284.1"/>
    </source>
</evidence>
<keyword evidence="7" id="KW-1185">Reference proteome</keyword>
<dbReference type="EMBL" id="CP038267">
    <property type="protein sequence ID" value="QBR91284.1"/>
    <property type="molecule type" value="Genomic_DNA"/>
</dbReference>
<dbReference type="Gene3D" id="1.10.357.10">
    <property type="entry name" value="Tetracycline Repressor, domain 2"/>
    <property type="match status" value="1"/>
</dbReference>
<dbReference type="InterPro" id="IPR036271">
    <property type="entry name" value="Tet_transcr_reg_TetR-rel_C_sf"/>
</dbReference>
<evidence type="ECO:0000256" key="1">
    <source>
        <dbReference type="ARBA" id="ARBA00023015"/>
    </source>
</evidence>
<evidence type="ECO:0000256" key="3">
    <source>
        <dbReference type="ARBA" id="ARBA00023163"/>
    </source>
</evidence>
<dbReference type="PRINTS" id="PR00455">
    <property type="entry name" value="HTHTETR"/>
</dbReference>
<dbReference type="Proteomes" id="UP000294894">
    <property type="component" value="Chromosome"/>
</dbReference>
<dbReference type="Pfam" id="PF16859">
    <property type="entry name" value="TetR_C_11"/>
    <property type="match status" value="1"/>
</dbReference>
<dbReference type="GO" id="GO:0003700">
    <property type="term" value="F:DNA-binding transcription factor activity"/>
    <property type="evidence" value="ECO:0007669"/>
    <property type="project" value="TreeGrafter"/>
</dbReference>
<keyword evidence="3" id="KW-0804">Transcription</keyword>
<dbReference type="PROSITE" id="PS50977">
    <property type="entry name" value="HTH_TETR_2"/>
    <property type="match status" value="1"/>
</dbReference>
<name>A0A4P7GHS1_9ACTN</name>
<gene>
    <name evidence="6" type="ORF">EXE57_02600</name>
</gene>
<keyword evidence="1" id="KW-0805">Transcription regulation</keyword>
<protein>
    <submittedName>
        <fullName evidence="6">TetR/AcrR family transcriptional regulator</fullName>
    </submittedName>
</protein>
<dbReference type="SUPFAM" id="SSF48498">
    <property type="entry name" value="Tetracyclin repressor-like, C-terminal domain"/>
    <property type="match status" value="1"/>
</dbReference>
<dbReference type="Gene3D" id="1.10.10.60">
    <property type="entry name" value="Homeodomain-like"/>
    <property type="match status" value="1"/>
</dbReference>
<dbReference type="InterPro" id="IPR011075">
    <property type="entry name" value="TetR_C"/>
</dbReference>
<dbReference type="AlphaFoldDB" id="A0A4P7GHS1"/>
<proteinExistence type="predicted"/>
<dbReference type="PANTHER" id="PTHR30055:SF148">
    <property type="entry name" value="TETR-FAMILY TRANSCRIPTIONAL REGULATOR"/>
    <property type="match status" value="1"/>
</dbReference>
<dbReference type="Pfam" id="PF00440">
    <property type="entry name" value="TetR_N"/>
    <property type="match status" value="1"/>
</dbReference>
<dbReference type="InterPro" id="IPR001647">
    <property type="entry name" value="HTH_TetR"/>
</dbReference>
<feature type="DNA-binding region" description="H-T-H motif" evidence="4">
    <location>
        <begin position="35"/>
        <end position="54"/>
    </location>
</feature>
<dbReference type="KEGG" id="noy:EXE57_02600"/>
<reference evidence="6 7" key="1">
    <citation type="submission" date="2019-03" db="EMBL/GenBank/DDBJ databases">
        <title>Three New Species of Nocardioides, Nocardioides euryhalodurans sp. nov., Nocardioides seonyuensis sp. nov. and Nocardioides eburneoflavus sp. nov., Iolated from Soil.</title>
        <authorList>
            <person name="Roh S.G."/>
            <person name="Lee C."/>
            <person name="Kim M.-K."/>
            <person name="Kim S.B."/>
        </authorList>
    </citation>
    <scope>NUCLEOTIDE SEQUENCE [LARGE SCALE GENOMIC DNA]</scope>
    <source>
        <strain evidence="6 7">MMS17-SY117</strain>
    </source>
</reference>
<keyword evidence="2 4" id="KW-0238">DNA-binding</keyword>
<dbReference type="PANTHER" id="PTHR30055">
    <property type="entry name" value="HTH-TYPE TRANSCRIPTIONAL REGULATOR RUTR"/>
    <property type="match status" value="1"/>
</dbReference>
<dbReference type="InterPro" id="IPR050109">
    <property type="entry name" value="HTH-type_TetR-like_transc_reg"/>
</dbReference>
<dbReference type="SUPFAM" id="SSF46689">
    <property type="entry name" value="Homeodomain-like"/>
    <property type="match status" value="1"/>
</dbReference>
<evidence type="ECO:0000313" key="7">
    <source>
        <dbReference type="Proteomes" id="UP000294894"/>
    </source>
</evidence>
<organism evidence="6 7">
    <name type="scientific">Nocardioides euryhalodurans</name>
    <dbReference type="NCBI Taxonomy" id="2518370"/>
    <lineage>
        <taxon>Bacteria</taxon>
        <taxon>Bacillati</taxon>
        <taxon>Actinomycetota</taxon>
        <taxon>Actinomycetes</taxon>
        <taxon>Propionibacteriales</taxon>
        <taxon>Nocardioidaceae</taxon>
        <taxon>Nocardioides</taxon>
    </lineage>
</organism>
<dbReference type="RefSeq" id="WP_135073742.1">
    <property type="nucleotide sequence ID" value="NZ_CP038267.1"/>
</dbReference>
<evidence type="ECO:0000259" key="5">
    <source>
        <dbReference type="PROSITE" id="PS50977"/>
    </source>
</evidence>
<evidence type="ECO:0000256" key="2">
    <source>
        <dbReference type="ARBA" id="ARBA00023125"/>
    </source>
</evidence>
<sequence length="193" mass="20688">MTTPQPRDPRIERSVRLVREAALAELAERGYGGFRIESVARRSGVAKSTIYRHWSGRLALVADAFESLDVQPPGGGDAGPVGRARVAELLLHLAAAMRDSTLSGCLPALVEAAEHDGDVRRFLHRFSAGRRQALVDALQEAREAGEVRADLDPEDAALALSGAIIYGRLMTDLRFDAEALDRLAATVLGPAAP</sequence>
<dbReference type="GO" id="GO:0000976">
    <property type="term" value="F:transcription cis-regulatory region binding"/>
    <property type="evidence" value="ECO:0007669"/>
    <property type="project" value="TreeGrafter"/>
</dbReference>
<evidence type="ECO:0000256" key="4">
    <source>
        <dbReference type="PROSITE-ProRule" id="PRU00335"/>
    </source>
</evidence>
<dbReference type="OrthoDB" id="9796019at2"/>
<accession>A0A4P7GHS1</accession>